<dbReference type="Pfam" id="PF01973">
    <property type="entry name" value="MptE-like"/>
    <property type="match status" value="1"/>
</dbReference>
<name>A0A2P2E4G6_9LEPT</name>
<sequence length="427" mass="48449">MLSSTSDTICIVGLAALHHIEAITLQTKMGKNLILIEPLEEVRKEPLFHAKKKDLFQKLEILGYSVLYLDETWEQSSSIILSFFRTAMSRSLEIIAFPSYQRLLPELVQAVQNSLSRLLSQPNVNEATINHFGRTWTHNYLKNWNLNKNRPIPAGYLPEKCFYKKTLLFLGASPELEEQVERIQKISTHCITLASDTAVQFLLKQGIRVDMILSMDPGRGTLYHFLPKVPDHIPIITWLGGSTYLFSLPNPICILNTGYPMDQILEFKLSTHWPLFKNPSLNLIGTAKALAEWTQASNLVIAGVSFLAKNGKSHCRGTGYESFRIPNILRKKTWEDLHHTQLYKNDSLKHQKAKQVLEETNGSLDPAIIPIQNLGTESFSSESNQTEGIHILPFQGFPEIDKADWNQAFQQVPGVVCRESFLKFFSV</sequence>
<dbReference type="PANTHER" id="PTHR41786:SF1">
    <property type="entry name" value="6-HYDROXYMETHYLPTERIN DIPHOSPHOKINASE MPTE-LIKE DOMAIN-CONTAINING PROTEIN"/>
    <property type="match status" value="1"/>
</dbReference>
<protein>
    <recommendedName>
        <fullName evidence="1">6-hydroxymethylpterin diphosphokinase MptE-like domain-containing protein</fullName>
    </recommendedName>
</protein>
<evidence type="ECO:0000259" key="1">
    <source>
        <dbReference type="Pfam" id="PF01973"/>
    </source>
</evidence>
<dbReference type="PANTHER" id="PTHR41786">
    <property type="entry name" value="MOTILITY ACCESSORY FACTOR MAF"/>
    <property type="match status" value="1"/>
</dbReference>
<evidence type="ECO:0000313" key="3">
    <source>
        <dbReference type="Proteomes" id="UP000245133"/>
    </source>
</evidence>
<accession>A0A2P2E4G6</accession>
<reference evidence="2 3" key="1">
    <citation type="submission" date="2018-02" db="EMBL/GenBank/DDBJ databases">
        <title>Novel Leptospira species isolated from soil and water in Japan.</title>
        <authorList>
            <person name="Nakao R."/>
            <person name="Masuzawa T."/>
        </authorList>
    </citation>
    <scope>NUCLEOTIDE SEQUENCE [LARGE SCALE GENOMIC DNA]</scope>
    <source>
        <strain evidence="2 3">YH101</strain>
    </source>
</reference>
<gene>
    <name evidence="2" type="ORF">LPTSP4_33190</name>
</gene>
<dbReference type="EMBL" id="BFBB01000008">
    <property type="protein sequence ID" value="GBF51781.1"/>
    <property type="molecule type" value="Genomic_DNA"/>
</dbReference>
<evidence type="ECO:0000313" key="2">
    <source>
        <dbReference type="EMBL" id="GBF51781.1"/>
    </source>
</evidence>
<comment type="caution">
    <text evidence="2">The sequence shown here is derived from an EMBL/GenBank/DDBJ whole genome shotgun (WGS) entry which is preliminary data.</text>
</comment>
<dbReference type="OrthoDB" id="335210at2"/>
<keyword evidence="3" id="KW-1185">Reference proteome</keyword>
<organism evidence="2 3">
    <name type="scientific">Leptospira ryugenii</name>
    <dbReference type="NCBI Taxonomy" id="1917863"/>
    <lineage>
        <taxon>Bacteria</taxon>
        <taxon>Pseudomonadati</taxon>
        <taxon>Spirochaetota</taxon>
        <taxon>Spirochaetia</taxon>
        <taxon>Leptospirales</taxon>
        <taxon>Leptospiraceae</taxon>
        <taxon>Leptospira</taxon>
    </lineage>
</organism>
<dbReference type="RefSeq" id="WP_108978081.1">
    <property type="nucleotide sequence ID" value="NZ_BFBB01000008.1"/>
</dbReference>
<proteinExistence type="predicted"/>
<dbReference type="AlphaFoldDB" id="A0A2P2E4G6"/>
<feature type="domain" description="6-hydroxymethylpterin diphosphokinase MptE-like" evidence="1">
    <location>
        <begin position="139"/>
        <end position="306"/>
    </location>
</feature>
<dbReference type="Proteomes" id="UP000245133">
    <property type="component" value="Unassembled WGS sequence"/>
</dbReference>
<dbReference type="InterPro" id="IPR002826">
    <property type="entry name" value="MptE-like"/>
</dbReference>